<reference evidence="4" key="1">
    <citation type="submission" date="2021-11" db="EMBL/GenBank/DDBJ databases">
        <title>Cultivation dependent microbiological survey of springs from the worlds oldest radium mine currently devoted to the extraction of radon-saturated water.</title>
        <authorList>
            <person name="Kapinusova G."/>
            <person name="Smrhova T."/>
            <person name="Strejcek M."/>
            <person name="Suman J."/>
            <person name="Jani K."/>
            <person name="Pajer P."/>
            <person name="Uhlik O."/>
        </authorList>
    </citation>
    <scope>NUCLEOTIDE SEQUENCE [LARGE SCALE GENOMIC DNA]</scope>
    <source>
        <strain evidence="4">J379</strain>
    </source>
</reference>
<dbReference type="RefSeq" id="WP_353865744.1">
    <property type="nucleotide sequence ID" value="NZ_CP088295.1"/>
</dbReference>
<keyword evidence="2" id="KW-1133">Transmembrane helix</keyword>
<keyword evidence="4" id="KW-1185">Reference proteome</keyword>
<accession>A0ABY5PKZ2</accession>
<feature type="transmembrane region" description="Helical" evidence="2">
    <location>
        <begin position="44"/>
        <end position="63"/>
    </location>
</feature>
<name>A0ABY5PKZ2_9ACTN</name>
<evidence type="ECO:0000256" key="1">
    <source>
        <dbReference type="SAM" id="MobiDB-lite"/>
    </source>
</evidence>
<protein>
    <recommendedName>
        <fullName evidence="5">DUF3817 domain-containing protein</fullName>
    </recommendedName>
</protein>
<evidence type="ECO:0000313" key="4">
    <source>
        <dbReference type="Proteomes" id="UP001058860"/>
    </source>
</evidence>
<organism evidence="3 4">
    <name type="scientific">Svornostia abyssi</name>
    <dbReference type="NCBI Taxonomy" id="2898438"/>
    <lineage>
        <taxon>Bacteria</taxon>
        <taxon>Bacillati</taxon>
        <taxon>Actinomycetota</taxon>
        <taxon>Thermoleophilia</taxon>
        <taxon>Solirubrobacterales</taxon>
        <taxon>Baekduiaceae</taxon>
        <taxon>Svornostia</taxon>
    </lineage>
</organism>
<evidence type="ECO:0008006" key="5">
    <source>
        <dbReference type="Google" id="ProtNLM"/>
    </source>
</evidence>
<feature type="region of interest" description="Disordered" evidence="1">
    <location>
        <begin position="93"/>
        <end position="113"/>
    </location>
</feature>
<dbReference type="EMBL" id="CP088295">
    <property type="protein sequence ID" value="UUY05284.1"/>
    <property type="molecule type" value="Genomic_DNA"/>
</dbReference>
<evidence type="ECO:0000256" key="2">
    <source>
        <dbReference type="SAM" id="Phobius"/>
    </source>
</evidence>
<proteinExistence type="predicted"/>
<dbReference type="Proteomes" id="UP001058860">
    <property type="component" value="Chromosome"/>
</dbReference>
<sequence>MSIRDVLTFERLKWASFAHSSVYIALLVVWLIPGLSGAEFVFGLTHGVGWIVMSVVCIVALALRIIDLRLATAVAVLGGIGPFIGSWEFARQSRDGASRGTPRTGEPDARVAS</sequence>
<keyword evidence="2" id="KW-0472">Membrane</keyword>
<evidence type="ECO:0000313" key="3">
    <source>
        <dbReference type="EMBL" id="UUY05284.1"/>
    </source>
</evidence>
<gene>
    <name evidence="3" type="ORF">LRS13_07120</name>
</gene>
<feature type="transmembrane region" description="Helical" evidence="2">
    <location>
        <begin position="12"/>
        <end position="32"/>
    </location>
</feature>
<keyword evidence="2" id="KW-0812">Transmembrane</keyword>